<sequence length="112" mass="12266">MVWWLEILTQFLTSTALAVCSIFIFWAYMSAFGRTYTRLLSTALAVALLSIAAFPHGVSLALSHTMILGEGREFLLLLADAMGVVSAVIIASFFFNPERLLDDADCQTSESP</sequence>
<evidence type="ECO:0000256" key="1">
    <source>
        <dbReference type="SAM" id="Phobius"/>
    </source>
</evidence>
<keyword evidence="1" id="KW-0812">Transmembrane</keyword>
<evidence type="ECO:0008006" key="4">
    <source>
        <dbReference type="Google" id="ProtNLM"/>
    </source>
</evidence>
<keyword evidence="1" id="KW-0472">Membrane</keyword>
<feature type="transmembrane region" description="Helical" evidence="1">
    <location>
        <begin position="40"/>
        <end position="62"/>
    </location>
</feature>
<reference evidence="2" key="1">
    <citation type="submission" date="2022-09" db="EMBL/GenBank/DDBJ databases">
        <title>Complete genome sequence of Pseudomonas promysalinigenes strain RL-WG26, a newly isolated PGPR with the potential for plant salinity stress alleviation.</title>
        <authorList>
            <person name="Ren L."/>
            <person name="Wang G."/>
            <person name="Hu H."/>
        </authorList>
    </citation>
    <scope>NUCLEOTIDE SEQUENCE</scope>
    <source>
        <strain evidence="2">RL-WG26</strain>
    </source>
</reference>
<gene>
    <name evidence="2" type="ORF">N5C08_12540</name>
</gene>
<feature type="transmembrane region" description="Helical" evidence="1">
    <location>
        <begin position="7"/>
        <end position="28"/>
    </location>
</feature>
<evidence type="ECO:0000313" key="2">
    <source>
        <dbReference type="EMBL" id="UXH37835.1"/>
    </source>
</evidence>
<evidence type="ECO:0000313" key="3">
    <source>
        <dbReference type="Proteomes" id="UP001064504"/>
    </source>
</evidence>
<proteinExistence type="predicted"/>
<feature type="transmembrane region" description="Helical" evidence="1">
    <location>
        <begin position="74"/>
        <end position="95"/>
    </location>
</feature>
<keyword evidence="3" id="KW-1185">Reference proteome</keyword>
<dbReference type="RefSeq" id="WP_261743390.1">
    <property type="nucleotide sequence ID" value="NZ_CP104557.1"/>
</dbReference>
<name>A0ABY6AG87_9PSED</name>
<accession>A0ABY6AG87</accession>
<organism evidence="2 3">
    <name type="scientific">Pseudomonas promysalinigenes</name>
    <dbReference type="NCBI Taxonomy" id="485898"/>
    <lineage>
        <taxon>Bacteria</taxon>
        <taxon>Pseudomonadati</taxon>
        <taxon>Pseudomonadota</taxon>
        <taxon>Gammaproteobacteria</taxon>
        <taxon>Pseudomonadales</taxon>
        <taxon>Pseudomonadaceae</taxon>
        <taxon>Pseudomonas</taxon>
    </lineage>
</organism>
<protein>
    <recommendedName>
        <fullName evidence="4">Integral membrane protein</fullName>
    </recommendedName>
</protein>
<dbReference type="Proteomes" id="UP001064504">
    <property type="component" value="Chromosome"/>
</dbReference>
<dbReference type="EMBL" id="CP104557">
    <property type="protein sequence ID" value="UXH37835.1"/>
    <property type="molecule type" value="Genomic_DNA"/>
</dbReference>
<keyword evidence="1" id="KW-1133">Transmembrane helix</keyword>